<accession>A0ABQ3NW65</accession>
<dbReference type="RefSeq" id="WP_030649002.1">
    <property type="nucleotide sequence ID" value="NZ_BMRU01000005.1"/>
</dbReference>
<evidence type="ECO:0000313" key="3">
    <source>
        <dbReference type="Proteomes" id="UP000660554"/>
    </source>
</evidence>
<evidence type="ECO:0000313" key="2">
    <source>
        <dbReference type="EMBL" id="GHI16937.1"/>
    </source>
</evidence>
<protein>
    <submittedName>
        <fullName evidence="2">Uncharacterized protein</fullName>
    </submittedName>
</protein>
<comment type="caution">
    <text evidence="2">The sequence shown here is derived from an EMBL/GenBank/DDBJ whole genome shotgun (WGS) entry which is preliminary data.</text>
</comment>
<feature type="compositionally biased region" description="Basic and acidic residues" evidence="1">
    <location>
        <begin position="12"/>
        <end position="25"/>
    </location>
</feature>
<reference evidence="3" key="1">
    <citation type="submission" date="2020-09" db="EMBL/GenBank/DDBJ databases">
        <title>Whole genome shotgun sequence of Streptomyces cinnamonensis NBRC 15873.</title>
        <authorList>
            <person name="Komaki H."/>
            <person name="Tamura T."/>
        </authorList>
    </citation>
    <scope>NUCLEOTIDE SEQUENCE [LARGE SCALE GENOMIC DNA]</scope>
    <source>
        <strain evidence="3">NBRC 15873</strain>
    </source>
</reference>
<feature type="compositionally biased region" description="Basic residues" evidence="1">
    <location>
        <begin position="1"/>
        <end position="11"/>
    </location>
</feature>
<name>A0ABQ3NW65_STRVG</name>
<feature type="region of interest" description="Disordered" evidence="1">
    <location>
        <begin position="1"/>
        <end position="28"/>
    </location>
</feature>
<dbReference type="EMBL" id="BNDV01000016">
    <property type="protein sequence ID" value="GHI16937.1"/>
    <property type="molecule type" value="Genomic_DNA"/>
</dbReference>
<evidence type="ECO:0000256" key="1">
    <source>
        <dbReference type="SAM" id="MobiDB-lite"/>
    </source>
</evidence>
<dbReference type="Proteomes" id="UP000660554">
    <property type="component" value="Unassembled WGS sequence"/>
</dbReference>
<keyword evidence="3" id="KW-1185">Reference proteome</keyword>
<organism evidence="2 3">
    <name type="scientific">Streptomyces virginiae</name>
    <name type="common">Streptomyces cinnamonensis</name>
    <dbReference type="NCBI Taxonomy" id="1961"/>
    <lineage>
        <taxon>Bacteria</taxon>
        <taxon>Bacillati</taxon>
        <taxon>Actinomycetota</taxon>
        <taxon>Actinomycetes</taxon>
        <taxon>Kitasatosporales</taxon>
        <taxon>Streptomycetaceae</taxon>
        <taxon>Streptomyces</taxon>
    </lineage>
</organism>
<gene>
    <name evidence="2" type="ORF">Scinn_64000</name>
</gene>
<proteinExistence type="predicted"/>
<dbReference type="GeneID" id="86955115"/>
<sequence>MPGQRKRKQKQRRDWERSRPDRVPGHWEPLFSTQVHSELKEFVRRLHEEGTVTDPAQLRIDMFCGRLTHPSSYRVSVYVPDVEQAGGGGESRR</sequence>